<keyword evidence="3 7" id="KW-0698">rRNA processing</keyword>
<dbReference type="PANTHER" id="PTHR17039:SF0">
    <property type="entry name" value="U3 SMALL NUCLEOLAR RIBONUCLEOPROTEIN PROTEIN MPP10"/>
    <property type="match status" value="1"/>
</dbReference>
<dbReference type="OrthoDB" id="445326at2759"/>
<dbReference type="STRING" id="166423.A0A0N0BD44"/>
<evidence type="ECO:0000256" key="4">
    <source>
        <dbReference type="ARBA" id="ARBA00023242"/>
    </source>
</evidence>
<feature type="region of interest" description="Disordered" evidence="8">
    <location>
        <begin position="110"/>
        <end position="154"/>
    </location>
</feature>
<evidence type="ECO:0000313" key="10">
    <source>
        <dbReference type="Proteomes" id="UP000053105"/>
    </source>
</evidence>
<feature type="compositionally biased region" description="Basic and acidic residues" evidence="8">
    <location>
        <begin position="137"/>
        <end position="146"/>
    </location>
</feature>
<evidence type="ECO:0000256" key="3">
    <source>
        <dbReference type="ARBA" id="ARBA00022552"/>
    </source>
</evidence>
<organism evidence="9 10">
    <name type="scientific">Melipona quadrifasciata</name>
    <dbReference type="NCBI Taxonomy" id="166423"/>
    <lineage>
        <taxon>Eukaryota</taxon>
        <taxon>Metazoa</taxon>
        <taxon>Ecdysozoa</taxon>
        <taxon>Arthropoda</taxon>
        <taxon>Hexapoda</taxon>
        <taxon>Insecta</taxon>
        <taxon>Pterygota</taxon>
        <taxon>Neoptera</taxon>
        <taxon>Endopterygota</taxon>
        <taxon>Hymenoptera</taxon>
        <taxon>Apocrita</taxon>
        <taxon>Aculeata</taxon>
        <taxon>Apoidea</taxon>
        <taxon>Anthophila</taxon>
        <taxon>Apidae</taxon>
        <taxon>Melipona</taxon>
    </lineage>
</organism>
<dbReference type="Pfam" id="PF04006">
    <property type="entry name" value="Mpp10"/>
    <property type="match status" value="1"/>
</dbReference>
<evidence type="ECO:0000256" key="2">
    <source>
        <dbReference type="ARBA" id="ARBA00022517"/>
    </source>
</evidence>
<comment type="subcellular location">
    <subcellularLocation>
        <location evidence="1 7">Nucleus</location>
        <location evidence="1 7">Nucleolus</location>
    </subcellularLocation>
</comment>
<keyword evidence="10" id="KW-1185">Reference proteome</keyword>
<dbReference type="GO" id="GO:0032040">
    <property type="term" value="C:small-subunit processome"/>
    <property type="evidence" value="ECO:0007669"/>
    <property type="project" value="TreeGrafter"/>
</dbReference>
<evidence type="ECO:0000256" key="8">
    <source>
        <dbReference type="SAM" id="MobiDB-lite"/>
    </source>
</evidence>
<feature type="region of interest" description="Disordered" evidence="8">
    <location>
        <begin position="172"/>
        <end position="291"/>
    </location>
</feature>
<dbReference type="GO" id="GO:0034457">
    <property type="term" value="C:Mpp10 complex"/>
    <property type="evidence" value="ECO:0007669"/>
    <property type="project" value="UniProtKB-UniRule"/>
</dbReference>
<dbReference type="GO" id="GO:0006364">
    <property type="term" value="P:rRNA processing"/>
    <property type="evidence" value="ECO:0007669"/>
    <property type="project" value="UniProtKB-KW"/>
</dbReference>
<accession>A0A0N0BD44</accession>
<comment type="similarity">
    <text evidence="6 7">Belongs to the MPP10 family.</text>
</comment>
<evidence type="ECO:0000256" key="7">
    <source>
        <dbReference type="PIRNR" id="PIRNR017300"/>
    </source>
</evidence>
<evidence type="ECO:0000313" key="9">
    <source>
        <dbReference type="EMBL" id="KOX69622.1"/>
    </source>
</evidence>
<dbReference type="PIRSF" id="PIRSF017300">
    <property type="entry name" value="snoRNP_Mpp10"/>
    <property type="match status" value="1"/>
</dbReference>
<protein>
    <recommendedName>
        <fullName evidence="7">U3 small nucleolar ribonucleoprotein protein MPP10</fullName>
    </recommendedName>
</protein>
<dbReference type="GO" id="GO:0005732">
    <property type="term" value="C:sno(s)RNA-containing ribonucleoprotein complex"/>
    <property type="evidence" value="ECO:0007669"/>
    <property type="project" value="UniProtKB-UniRule"/>
</dbReference>
<evidence type="ECO:0000256" key="1">
    <source>
        <dbReference type="ARBA" id="ARBA00004604"/>
    </source>
</evidence>
<keyword evidence="4 7" id="KW-0539">Nucleus</keyword>
<name>A0A0N0BD44_9HYME</name>
<keyword evidence="2 7" id="KW-0690">Ribosome biogenesis</keyword>
<comment type="function">
    <text evidence="7">Involved in nucleolar processing of pre-18S ribosomal RNA.</text>
</comment>
<feature type="compositionally biased region" description="Acidic residues" evidence="8">
    <location>
        <begin position="187"/>
        <end position="206"/>
    </location>
</feature>
<dbReference type="PANTHER" id="PTHR17039">
    <property type="entry name" value="U3 SMALL NUCLEOLAR RIBONUCLEOPROTEIN PROTEIN MPP10"/>
    <property type="match status" value="1"/>
</dbReference>
<reference evidence="9 10" key="1">
    <citation type="submission" date="2015-07" db="EMBL/GenBank/DDBJ databases">
        <title>The genome of Melipona quadrifasciata.</title>
        <authorList>
            <person name="Pan H."/>
            <person name="Kapheim K."/>
        </authorList>
    </citation>
    <scope>NUCLEOTIDE SEQUENCE [LARGE SCALE GENOMIC DNA]</scope>
    <source>
        <strain evidence="9">0111107301</strain>
        <tissue evidence="9">Whole body</tissue>
    </source>
</reference>
<evidence type="ECO:0000256" key="6">
    <source>
        <dbReference type="ARBA" id="ARBA00029455"/>
    </source>
</evidence>
<dbReference type="Proteomes" id="UP000053105">
    <property type="component" value="Unassembled WGS sequence"/>
</dbReference>
<dbReference type="InterPro" id="IPR012173">
    <property type="entry name" value="Mpp10"/>
</dbReference>
<feature type="compositionally biased region" description="Basic and acidic residues" evidence="8">
    <location>
        <begin position="172"/>
        <end position="186"/>
    </location>
</feature>
<dbReference type="EMBL" id="KQ435885">
    <property type="protein sequence ID" value="KOX69622.1"/>
    <property type="molecule type" value="Genomic_DNA"/>
</dbReference>
<gene>
    <name evidence="9" type="ORF">WN51_05177</name>
</gene>
<dbReference type="AlphaFoldDB" id="A0A0N0BD44"/>
<feature type="compositionally biased region" description="Acidic residues" evidence="8">
    <location>
        <begin position="242"/>
        <end position="263"/>
    </location>
</feature>
<proteinExistence type="inferred from homology"/>
<evidence type="ECO:0000256" key="5">
    <source>
        <dbReference type="ARBA" id="ARBA00023274"/>
    </source>
</evidence>
<keyword evidence="5 7" id="KW-0687">Ribonucleoprotein</keyword>
<sequence length="673" mass="78324">MAGIEIFNSILSTVDNNTKKPEQFLTIQNGVALDFKNSLKHLYDFTKRESQRNTNALPELVTEGFDEEQIWQQIELQNEGELDHLIGGVSKLLAKTKAFKLPVSTTKLESVSEQNSEDLSEDIEKMTKEETDDEEELKSNSKYQKDLKRKRKKSSIVDDKFFKLEQLDEYLTKEERKEKQNVRNEKDSDDESVDLFNDFSDDDDDDKTEKAELLKYADFFDSPESEGEEANNSMQHKRETSDDNESLDNDSNSDNEMDIDSETEDQKSSKKKVTFNLTNDSDESDSLENKNMELKENTEIKSSLEMRQERLKTKIEKLEEEAIRDKPWQLKGEVTATNRPQNSLLEEFVEFDITTRPAPVITEQTTLKLEDIIKQRIKDKAWDDVEKKFKPVETPLEYKKKLILNQEKSKESLSQIYENEYLRQKEALNPDNNEKEEEEPKLHTEVREMMNSLFSKLDALSNFHFTPRQVKPEIRVINNMPAINMEEVAPVGLSDAALLAPEEIKAKPRGDVIGNTERTKTDMKRERRRKKMRQRARKEAMEQKEKLNALKPGVAKKYKKEKAQELVKKLSKNRNIIKMDESSFKAPKSSTAFFNQLQDEVKSHIKAKTDRDGKKKQKNVLSAIKLNDKCSQFIMICCNCSFDLLNKNLLDMYIYNALNHTWLLINAIMFSYV</sequence>